<gene>
    <name evidence="1" type="ORF">NELON_10335</name>
</gene>
<dbReference type="EMBL" id="CP007726">
    <property type="protein sequence ID" value="AJE19261.1"/>
    <property type="molecule type" value="Genomic_DNA"/>
</dbReference>
<dbReference type="Gene3D" id="3.90.640.20">
    <property type="entry name" value="Heat-shock cognate protein, ATPase"/>
    <property type="match status" value="1"/>
</dbReference>
<reference evidence="2" key="1">
    <citation type="submission" date="2014-05" db="EMBL/GenBank/DDBJ databases">
        <title>Complete Genome sequence of Neisseria elongata subsp. glycolytica.</title>
        <authorList>
            <person name="Veyrier F.J."/>
            <person name="Taha M.-K."/>
        </authorList>
    </citation>
    <scope>NUCLEOTIDE SEQUENCE [LARGE SCALE GENOMIC DNA]</scope>
    <source>
        <strain evidence="2">ATCC 29315</strain>
    </source>
</reference>
<dbReference type="KEGG" id="nel:NELON_10335"/>
<reference evidence="1 2" key="2">
    <citation type="journal article" date="2015" name="PLoS Genet.">
        <title>Common Cell Shape Evolution of Two Nasopharyngeal Pathogens.</title>
        <authorList>
            <person name="Veyrier F.J."/>
            <person name="Biais N."/>
            <person name="Morales P."/>
            <person name="Belkacem N."/>
            <person name="Guilhen C."/>
            <person name="Ranjeva S."/>
            <person name="Sismeiro O."/>
            <person name="Pehau-Arnaudet G."/>
            <person name="Rocha E.P."/>
            <person name="Werts C."/>
            <person name="Taha M.K."/>
            <person name="Boneca I.G."/>
        </authorList>
    </citation>
    <scope>NUCLEOTIDE SEQUENCE [LARGE SCALE GENOMIC DNA]</scope>
    <source>
        <strain evidence="1 2">ATCC 29315</strain>
    </source>
</reference>
<name>A0A0B5CSG6_NEIEG</name>
<dbReference type="PATRIC" id="fig|546263.7.peg.2219"/>
<evidence type="ECO:0008006" key="3">
    <source>
        <dbReference type="Google" id="ProtNLM"/>
    </source>
</evidence>
<proteinExistence type="predicted"/>
<protein>
    <recommendedName>
        <fullName evidence="3">DUF3298 domain-containing protein</fullName>
    </recommendedName>
</protein>
<sequence length="283" mass="31884">MACLILKAGRLKSKTVVNCEEKMQKILISLLLAAAIPALAQAPKTKSETIKAEYCPMPSEKEECSKVEITRLIFAEPALTAFADSLLHNSLELKLANFSSSHVRKKLKKEVDETKDDDGKYLRLEQDADNALYGYSPDYLTIRTGYWAYGGGPHGNGGEYFSTIPRKGKIRELTMKDILLPGKRDALIRLVKEGVADDYVDGQKAENRQEVLEWLSPSFERDYRKQDFNWTLDEGGLRFVFNSYSLGSYLDLADVTLPAEKLHGIIKPEILRQIGKFKKTAKD</sequence>
<dbReference type="HOGENOM" id="CLU_982915_0_0_4"/>
<organism evidence="1 2">
    <name type="scientific">Neisseria elongata subsp. glycolytica ATCC 29315</name>
    <dbReference type="NCBI Taxonomy" id="546263"/>
    <lineage>
        <taxon>Bacteria</taxon>
        <taxon>Pseudomonadati</taxon>
        <taxon>Pseudomonadota</taxon>
        <taxon>Betaproteobacteria</taxon>
        <taxon>Neisseriales</taxon>
        <taxon>Neisseriaceae</taxon>
        <taxon>Neisseria</taxon>
    </lineage>
</organism>
<accession>A0A0B5CSG6</accession>
<dbReference type="Proteomes" id="UP000031392">
    <property type="component" value="Chromosome"/>
</dbReference>
<dbReference type="InterPro" id="IPR037126">
    <property type="entry name" value="PdaC/RsiV-like_sf"/>
</dbReference>
<evidence type="ECO:0000313" key="2">
    <source>
        <dbReference type="Proteomes" id="UP000031392"/>
    </source>
</evidence>
<evidence type="ECO:0000313" key="1">
    <source>
        <dbReference type="EMBL" id="AJE19261.1"/>
    </source>
</evidence>
<dbReference type="Gene3D" id="3.30.565.40">
    <property type="entry name" value="Fervidobacterium nodosum Rt17-B1 like"/>
    <property type="match status" value="1"/>
</dbReference>
<keyword evidence="2" id="KW-1185">Reference proteome</keyword>
<dbReference type="AlphaFoldDB" id="A0A0B5CSG6"/>